<comment type="caution">
    <text evidence="2">The sequence shown here is derived from an EMBL/GenBank/DDBJ whole genome shotgun (WGS) entry which is preliminary data.</text>
</comment>
<reference evidence="2" key="1">
    <citation type="submission" date="2022-01" db="EMBL/GenBank/DDBJ databases">
        <authorList>
            <person name="Criscuolo A."/>
        </authorList>
    </citation>
    <scope>NUCLEOTIDE SEQUENCE</scope>
    <source>
        <strain evidence="2">CIP111893</strain>
    </source>
</reference>
<evidence type="ECO:0000313" key="2">
    <source>
        <dbReference type="EMBL" id="CAH1208177.1"/>
    </source>
</evidence>
<dbReference type="Proteomes" id="UP000838686">
    <property type="component" value="Unassembled WGS sequence"/>
</dbReference>
<evidence type="ECO:0008006" key="4">
    <source>
        <dbReference type="Google" id="ProtNLM"/>
    </source>
</evidence>
<sequence length="953" mass="103597">MRKFRLFICCFIILSITLALNGRTDQTAAAGKAVSTVTVGKIAVGQTTIEVIEPQLTNWGSSAVFSFRVRVTNNSSQPEKLMRFDFKVATGQGAAIAAKLASKDISTTIKSNSYQEFQYYAEVTSRETLGNLKLVVSEWNIHYADFTKKLGVIAIPASYRPTVGIGDSKTTQINRQQVNLSTSHFYSFDHSDHMSLSLNLHVQNWGKSQLEMPQYAYYLKSAEGVLYELKQLEQASQAVESKGHRSMMLYTTVPKKMSNQKFQLLIAQKAGGDGAVYASQYGFELGTPQSWKAMKPSSAPVTIAFNEGQFMFSLNKAESASYDGDGTAQIAATFQIKNTRQLSLPLPKLTAFYDINGIRYDAKLTIGNETGRLLPKAVASAHMIAEIPNGLVAGKKTLYVMEVLAEGDSPVYRPLFAYQVEQQASPDDSTSLYGYKFIQKHGVELALHIESIAVQKAGSQQKVNGIINIENIGNRSVQLGQYRVSLLTNAGMAYSEQSGEGSSGTTLQPGFAHSKTFELTLPANASLTQASIRLEEAIVDNNDDFYRPVASFTISSAGELAAVQDKWSDLISDSGTYRIKTVSTNRLPLEDKDIIVTEVQVKGKGREGLPPPQLSAGYILDGQTKIDAVIVPMDDIASIAGQTLTYQVIGELPYSSVVRKAALSISIEGTARKSALQFNISSMSPVQSYDGDQLYAVGAIGNSSEVKLLHVQTYKGDRDDLIEVQFLQKSLNKRSVQPNQLAGYLVGADETYYPLAFSEQSAKMNNGEYAVLSATAKVPGGTKSGSLQLLLGQGVSGGKLAKGSGSSSGYVRAVRYQLPAEAEAVAVAVAETPSTTTGLKMLDISPYALTVHAVRPKVSTGILTYDLEAELVKKMDFHHFESKHELVVELIDNKGNKSEESFFINNGSSGQQLRLGKEVYELQALAFEAASRVNFYVRLDGYKKLLASSAVAY</sequence>
<gene>
    <name evidence="2" type="ORF">PAECIP111893_02853</name>
</gene>
<name>A0ABN8GKK1_9BACL</name>
<evidence type="ECO:0000313" key="3">
    <source>
        <dbReference type="Proteomes" id="UP000838686"/>
    </source>
</evidence>
<proteinExistence type="predicted"/>
<accession>A0ABN8GKK1</accession>
<keyword evidence="1" id="KW-0732">Signal</keyword>
<feature type="signal peptide" evidence="1">
    <location>
        <begin position="1"/>
        <end position="21"/>
    </location>
</feature>
<protein>
    <recommendedName>
        <fullName evidence="4">CARDB protein</fullName>
    </recommendedName>
</protein>
<dbReference type="EMBL" id="CAKMMF010000014">
    <property type="protein sequence ID" value="CAH1208177.1"/>
    <property type="molecule type" value="Genomic_DNA"/>
</dbReference>
<evidence type="ECO:0000256" key="1">
    <source>
        <dbReference type="SAM" id="SignalP"/>
    </source>
</evidence>
<keyword evidence="3" id="KW-1185">Reference proteome</keyword>
<organism evidence="2 3">
    <name type="scientific">Paenibacillus plantiphilus</name>
    <dbReference type="NCBI Taxonomy" id="2905650"/>
    <lineage>
        <taxon>Bacteria</taxon>
        <taxon>Bacillati</taxon>
        <taxon>Bacillota</taxon>
        <taxon>Bacilli</taxon>
        <taxon>Bacillales</taxon>
        <taxon>Paenibacillaceae</taxon>
        <taxon>Paenibacillus</taxon>
    </lineage>
</organism>
<dbReference type="RefSeq" id="WP_236343156.1">
    <property type="nucleotide sequence ID" value="NZ_CAKMMF010000014.1"/>
</dbReference>
<feature type="chain" id="PRO_5045476846" description="CARDB protein" evidence="1">
    <location>
        <begin position="22"/>
        <end position="953"/>
    </location>
</feature>